<organism evidence="1 2">
    <name type="scientific">Beauveria bassiana</name>
    <name type="common">White muscardine disease fungus</name>
    <name type="synonym">Tritirachium shiotae</name>
    <dbReference type="NCBI Taxonomy" id="176275"/>
    <lineage>
        <taxon>Eukaryota</taxon>
        <taxon>Fungi</taxon>
        <taxon>Dikarya</taxon>
        <taxon>Ascomycota</taxon>
        <taxon>Pezizomycotina</taxon>
        <taxon>Sordariomycetes</taxon>
        <taxon>Hypocreomycetidae</taxon>
        <taxon>Hypocreales</taxon>
        <taxon>Cordycipitaceae</taxon>
        <taxon>Beauveria</taxon>
    </lineage>
</organism>
<gene>
    <name evidence="1" type="ORF">BM221_010294</name>
</gene>
<evidence type="ECO:0000313" key="2">
    <source>
        <dbReference type="Proteomes" id="UP000235728"/>
    </source>
</evidence>
<comment type="caution">
    <text evidence="1">The sequence shown here is derived from an EMBL/GenBank/DDBJ whole genome shotgun (WGS) entry which is preliminary data.</text>
</comment>
<dbReference type="EMBL" id="MRVG01000016">
    <property type="protein sequence ID" value="PMB63823.1"/>
    <property type="molecule type" value="Genomic_DNA"/>
</dbReference>
<evidence type="ECO:0000313" key="1">
    <source>
        <dbReference type="EMBL" id="PMB63823.1"/>
    </source>
</evidence>
<accession>A0A2N6N969</accession>
<reference evidence="1 2" key="1">
    <citation type="journal article" date="2016" name="Appl. Microbiol. Biotechnol.">
        <title>Characterization of T-DNA insertion mutants with decreased virulence in the entomopathogenic fungus Beauveria bassiana JEF-007.</title>
        <authorList>
            <person name="Kim S."/>
            <person name="Lee S.J."/>
            <person name="Nai Y.S."/>
            <person name="Yu J.S."/>
            <person name="Lee M.R."/>
            <person name="Yang Y.T."/>
            <person name="Kim J.S."/>
        </authorList>
    </citation>
    <scope>NUCLEOTIDE SEQUENCE [LARGE SCALE GENOMIC DNA]</scope>
    <source>
        <strain evidence="1 2">JEF-007</strain>
    </source>
</reference>
<sequence length="67" mass="7317">MRQDFGDTTWAKIREGAAIWDEIIHLLQAAEPGEPGPSGTSVGFNLPGTGFFDVQEVWVPCRETGAR</sequence>
<protein>
    <submittedName>
        <fullName evidence="1">Uncharacterized protein</fullName>
    </submittedName>
</protein>
<proteinExistence type="predicted"/>
<dbReference type="Proteomes" id="UP000235728">
    <property type="component" value="Unassembled WGS sequence"/>
</dbReference>
<dbReference type="AlphaFoldDB" id="A0A2N6N969"/>
<name>A0A2N6N969_BEABA</name>